<evidence type="ECO:0000313" key="1">
    <source>
        <dbReference type="EMBL" id="DAF99276.1"/>
    </source>
</evidence>
<accession>A0A8S5UXV6</accession>
<dbReference type="EMBL" id="BK016163">
    <property type="protein sequence ID" value="DAF99276.1"/>
    <property type="molecule type" value="Genomic_DNA"/>
</dbReference>
<protein>
    <submittedName>
        <fullName evidence="1">Uncharacterized protein</fullName>
    </submittedName>
</protein>
<sequence length="31" mass="3476">MNYDPFVFGGRKFGCEVLAVQGEKGNKKSRL</sequence>
<name>A0A8S5UXV6_9CAUD</name>
<reference evidence="1" key="1">
    <citation type="journal article" date="2021" name="Proc. Natl. Acad. Sci. U.S.A.">
        <title>A Catalog of Tens of Thousands of Viruses from Human Metagenomes Reveals Hidden Associations with Chronic Diseases.</title>
        <authorList>
            <person name="Tisza M.J."/>
            <person name="Buck C.B."/>
        </authorList>
    </citation>
    <scope>NUCLEOTIDE SEQUENCE</scope>
    <source>
        <strain evidence="1">Ctfza2</strain>
    </source>
</reference>
<organism evidence="1">
    <name type="scientific">Siphoviridae sp. ctfza2</name>
    <dbReference type="NCBI Taxonomy" id="2825599"/>
    <lineage>
        <taxon>Viruses</taxon>
        <taxon>Duplodnaviria</taxon>
        <taxon>Heunggongvirae</taxon>
        <taxon>Uroviricota</taxon>
        <taxon>Caudoviricetes</taxon>
    </lineage>
</organism>
<proteinExistence type="predicted"/>